<evidence type="ECO:0000256" key="5">
    <source>
        <dbReference type="ARBA" id="ARBA00005458"/>
    </source>
</evidence>
<comment type="pathway">
    <text evidence="4">Lipid metabolism.</text>
</comment>
<comment type="cofactor">
    <cofactor evidence="1">
        <name>Mg(2+)</name>
        <dbReference type="ChEBI" id="CHEBI:18420"/>
    </cofactor>
</comment>
<evidence type="ECO:0000256" key="3">
    <source>
        <dbReference type="ARBA" id="ARBA00005119"/>
    </source>
</evidence>
<evidence type="ECO:0000256" key="13">
    <source>
        <dbReference type="ARBA" id="ARBA00023098"/>
    </source>
</evidence>
<evidence type="ECO:0000256" key="7">
    <source>
        <dbReference type="ARBA" id="ARBA00018337"/>
    </source>
</evidence>
<evidence type="ECO:0000256" key="8">
    <source>
        <dbReference type="ARBA" id="ARBA00022516"/>
    </source>
</evidence>
<keyword evidence="10 19" id="KW-0548">Nucleotidyltransferase</keyword>
<dbReference type="Proteomes" id="UP001370490">
    <property type="component" value="Unassembled WGS sequence"/>
</dbReference>
<accession>A0AAN8UWW5</accession>
<evidence type="ECO:0000256" key="1">
    <source>
        <dbReference type="ARBA" id="ARBA00001946"/>
    </source>
</evidence>
<dbReference type="GO" id="GO:0005743">
    <property type="term" value="C:mitochondrial inner membrane"/>
    <property type="evidence" value="ECO:0007669"/>
    <property type="project" value="UniProtKB-SubCell"/>
</dbReference>
<dbReference type="EMBL" id="JBAMMX010000023">
    <property type="protein sequence ID" value="KAK6916962.1"/>
    <property type="molecule type" value="Genomic_DNA"/>
</dbReference>
<comment type="similarity">
    <text evidence="5">Belongs to the TAM41 family.</text>
</comment>
<keyword evidence="9" id="KW-0808">Transferase</keyword>
<keyword evidence="13" id="KW-0443">Lipid metabolism</keyword>
<reference evidence="19 20" key="1">
    <citation type="submission" date="2023-12" db="EMBL/GenBank/DDBJ databases">
        <title>A high-quality genome assembly for Dillenia turbinata (Dilleniales).</title>
        <authorList>
            <person name="Chanderbali A."/>
        </authorList>
    </citation>
    <scope>NUCLEOTIDE SEQUENCE [LARGE SCALE GENOMIC DNA]</scope>
    <source>
        <strain evidence="19">LSX21</strain>
        <tissue evidence="19">Leaf</tissue>
    </source>
</reference>
<keyword evidence="12" id="KW-0460">Magnesium</keyword>
<evidence type="ECO:0000256" key="14">
    <source>
        <dbReference type="ARBA" id="ARBA00023128"/>
    </source>
</evidence>
<dbReference type="PANTHER" id="PTHR13619:SF0">
    <property type="entry name" value="PHOSPHATIDATE CYTIDYLYLTRANSFERASE, MITOCHONDRIAL"/>
    <property type="match status" value="1"/>
</dbReference>
<dbReference type="PANTHER" id="PTHR13619">
    <property type="entry name" value="PHOSPHATIDATE CYTIDYLYLTRANSFERASE, MITOCHONDRIAL"/>
    <property type="match status" value="1"/>
</dbReference>
<evidence type="ECO:0000256" key="16">
    <source>
        <dbReference type="ARBA" id="ARBA00023209"/>
    </source>
</evidence>
<evidence type="ECO:0000256" key="12">
    <source>
        <dbReference type="ARBA" id="ARBA00022842"/>
    </source>
</evidence>
<evidence type="ECO:0000256" key="18">
    <source>
        <dbReference type="ARBA" id="ARBA00029893"/>
    </source>
</evidence>
<evidence type="ECO:0000256" key="17">
    <source>
        <dbReference type="ARBA" id="ARBA00023264"/>
    </source>
</evidence>
<evidence type="ECO:0000256" key="9">
    <source>
        <dbReference type="ARBA" id="ARBA00022679"/>
    </source>
</evidence>
<keyword evidence="17" id="KW-1208">Phospholipid metabolism</keyword>
<sequence length="280" mass="31688">MAFSVFPFQKNLKMNRHHHASWMVHLGGADMITKVADKIGVGVHFNPFETFNDKMYKNGVVRMHDLLQDVLNWDRLYLSCRLEKPAYLLVDNLDVENVNFVYLRAATSAALLLLPSKFMEVKKFVQGQFHLFQMVYKTILEEYAKKDLSRFHSDGCLAGSFQSLASFVKATFNFSLKDCNLSAARALVGHLAPTVRRQMGSKLGEAETMTESYMYLAGRVIQRVMINSEEEAIQCMQKVVRCIVMVSRARQAVSGILAVGGVDVARCLGRKMSKARKSWT</sequence>
<keyword evidence="16" id="KW-0594">Phospholipid biosynthesis</keyword>
<keyword evidence="11" id="KW-0999">Mitochondrion inner membrane</keyword>
<dbReference type="InterPro" id="IPR015222">
    <property type="entry name" value="Tam41"/>
</dbReference>
<evidence type="ECO:0000256" key="11">
    <source>
        <dbReference type="ARBA" id="ARBA00022792"/>
    </source>
</evidence>
<proteinExistence type="inferred from homology"/>
<evidence type="ECO:0000256" key="10">
    <source>
        <dbReference type="ARBA" id="ARBA00022695"/>
    </source>
</evidence>
<dbReference type="Pfam" id="PF09139">
    <property type="entry name" value="Tam41_Mmp37"/>
    <property type="match status" value="2"/>
</dbReference>
<protein>
    <recommendedName>
        <fullName evidence="7">Phosphatidate cytidylyltransferase, mitochondrial</fullName>
        <ecNumber evidence="6">2.7.7.41</ecNumber>
    </recommendedName>
    <alternativeName>
        <fullName evidence="18">CDP-diacylglycerol synthase</fullName>
    </alternativeName>
</protein>
<dbReference type="EC" id="2.7.7.41" evidence="6"/>
<evidence type="ECO:0000313" key="20">
    <source>
        <dbReference type="Proteomes" id="UP001370490"/>
    </source>
</evidence>
<evidence type="ECO:0000313" key="19">
    <source>
        <dbReference type="EMBL" id="KAK6916962.1"/>
    </source>
</evidence>
<keyword evidence="15" id="KW-0472">Membrane</keyword>
<evidence type="ECO:0000256" key="6">
    <source>
        <dbReference type="ARBA" id="ARBA00012487"/>
    </source>
</evidence>
<keyword evidence="8" id="KW-0444">Lipid biosynthesis</keyword>
<comment type="subcellular location">
    <subcellularLocation>
        <location evidence="2">Mitochondrion inner membrane</location>
        <topology evidence="2">Peripheral membrane protein</topology>
        <orientation evidence="2">Matrix side</orientation>
    </subcellularLocation>
</comment>
<evidence type="ECO:0000256" key="2">
    <source>
        <dbReference type="ARBA" id="ARBA00004443"/>
    </source>
</evidence>
<name>A0AAN8UWW5_9MAGN</name>
<comment type="pathway">
    <text evidence="3">Phospholipid metabolism; CDP-diacylglycerol biosynthesis; CDP-diacylglycerol from sn-glycerol 3-phosphate: step 3/3.</text>
</comment>
<dbReference type="GO" id="GO:0016024">
    <property type="term" value="P:CDP-diacylglycerol biosynthetic process"/>
    <property type="evidence" value="ECO:0007669"/>
    <property type="project" value="TreeGrafter"/>
</dbReference>
<dbReference type="GO" id="GO:0032049">
    <property type="term" value="P:cardiolipin biosynthetic process"/>
    <property type="evidence" value="ECO:0007669"/>
    <property type="project" value="InterPro"/>
</dbReference>
<organism evidence="19 20">
    <name type="scientific">Dillenia turbinata</name>
    <dbReference type="NCBI Taxonomy" id="194707"/>
    <lineage>
        <taxon>Eukaryota</taxon>
        <taxon>Viridiplantae</taxon>
        <taxon>Streptophyta</taxon>
        <taxon>Embryophyta</taxon>
        <taxon>Tracheophyta</taxon>
        <taxon>Spermatophyta</taxon>
        <taxon>Magnoliopsida</taxon>
        <taxon>eudicotyledons</taxon>
        <taxon>Gunneridae</taxon>
        <taxon>Pentapetalae</taxon>
        <taxon>Dilleniales</taxon>
        <taxon>Dilleniaceae</taxon>
        <taxon>Dillenia</taxon>
    </lineage>
</organism>
<keyword evidence="14" id="KW-0496">Mitochondrion</keyword>
<evidence type="ECO:0000256" key="15">
    <source>
        <dbReference type="ARBA" id="ARBA00023136"/>
    </source>
</evidence>
<dbReference type="AlphaFoldDB" id="A0AAN8UWW5"/>
<keyword evidence="20" id="KW-1185">Reference proteome</keyword>
<evidence type="ECO:0000256" key="4">
    <source>
        <dbReference type="ARBA" id="ARBA00005189"/>
    </source>
</evidence>
<gene>
    <name evidence="19" type="ORF">RJ641_017713</name>
</gene>
<dbReference type="GO" id="GO:0004605">
    <property type="term" value="F:phosphatidate cytidylyltransferase activity"/>
    <property type="evidence" value="ECO:0007669"/>
    <property type="project" value="UniProtKB-EC"/>
</dbReference>
<comment type="caution">
    <text evidence="19">The sequence shown here is derived from an EMBL/GenBank/DDBJ whole genome shotgun (WGS) entry which is preliminary data.</text>
</comment>